<dbReference type="PIRSF" id="PIRSF017393">
    <property type="entry name" value="MTase_SAV2177"/>
    <property type="match status" value="1"/>
</dbReference>
<evidence type="ECO:0000313" key="2">
    <source>
        <dbReference type="Proteomes" id="UP000542674"/>
    </source>
</evidence>
<reference evidence="1 2" key="1">
    <citation type="submission" date="2020-08" db="EMBL/GenBank/DDBJ databases">
        <title>Sequencing the genomes of 1000 actinobacteria strains.</title>
        <authorList>
            <person name="Klenk H.-P."/>
        </authorList>
    </citation>
    <scope>NUCLEOTIDE SEQUENCE [LARGE SCALE GENOMIC DNA]</scope>
    <source>
        <strain evidence="1 2">DSM 45084</strain>
    </source>
</reference>
<dbReference type="EMBL" id="JACHJS010000001">
    <property type="protein sequence ID" value="MBB4969536.1"/>
    <property type="molecule type" value="Genomic_DNA"/>
</dbReference>
<name>A0A7W7TAL9_9PSEU</name>
<dbReference type="AlphaFoldDB" id="A0A7W7TAL9"/>
<evidence type="ECO:0008006" key="3">
    <source>
        <dbReference type="Google" id="ProtNLM"/>
    </source>
</evidence>
<keyword evidence="2" id="KW-1185">Reference proteome</keyword>
<dbReference type="SUPFAM" id="SSF53335">
    <property type="entry name" value="S-adenosyl-L-methionine-dependent methyltransferases"/>
    <property type="match status" value="1"/>
</dbReference>
<dbReference type="Pfam" id="PF04672">
    <property type="entry name" value="Methyltransf_19"/>
    <property type="match status" value="1"/>
</dbReference>
<dbReference type="InterPro" id="IPR006764">
    <property type="entry name" value="SAM_dep_MeTrfase_SAV2177_type"/>
</dbReference>
<accession>A0A7W7TAL9</accession>
<protein>
    <recommendedName>
        <fullName evidence="3">S-adenosyl methyltransferase</fullName>
    </recommendedName>
</protein>
<proteinExistence type="predicted"/>
<dbReference type="Proteomes" id="UP000542674">
    <property type="component" value="Unassembled WGS sequence"/>
</dbReference>
<organism evidence="1 2">
    <name type="scientific">Saccharothrix violaceirubra</name>
    <dbReference type="NCBI Taxonomy" id="413306"/>
    <lineage>
        <taxon>Bacteria</taxon>
        <taxon>Bacillati</taxon>
        <taxon>Actinomycetota</taxon>
        <taxon>Actinomycetes</taxon>
        <taxon>Pseudonocardiales</taxon>
        <taxon>Pseudonocardiaceae</taxon>
        <taxon>Saccharothrix</taxon>
    </lineage>
</organism>
<sequence length="273" mass="30136">MDGVERPAWAPGDIDLGRPSIARVYDYWLGGAHNFAVDRMVADKVLADVPVLKSVILNHRAFLRRAVRFLLDQGIRQFLDLGSGIPTVGNVHEIAQAVDPGARVVYVDIDPVAVAHSRAILTGNPLVNVLQTDVRDAATVLKSPEVLDLLDFDRPIGLLMVALLHFVSDEEDPRGIVASYRDALPDGSYLALSHAGYEPGEWNPAWNEARNTYNRGVSEMTYRPRQEVEALMTGLDLVEPGVARLPLWRPDSPDDVDEGAHRFMSFGVVGRKR</sequence>
<gene>
    <name evidence="1" type="ORF">F4559_006895</name>
</gene>
<comment type="caution">
    <text evidence="1">The sequence shown here is derived from an EMBL/GenBank/DDBJ whole genome shotgun (WGS) entry which is preliminary data.</text>
</comment>
<dbReference type="Gene3D" id="3.40.50.150">
    <property type="entry name" value="Vaccinia Virus protein VP39"/>
    <property type="match status" value="1"/>
</dbReference>
<dbReference type="InterPro" id="IPR029063">
    <property type="entry name" value="SAM-dependent_MTases_sf"/>
</dbReference>
<dbReference type="RefSeq" id="WP_184675258.1">
    <property type="nucleotide sequence ID" value="NZ_BAABAI010000035.1"/>
</dbReference>
<evidence type="ECO:0000313" key="1">
    <source>
        <dbReference type="EMBL" id="MBB4969536.1"/>
    </source>
</evidence>
<dbReference type="CDD" id="cd02440">
    <property type="entry name" value="AdoMet_MTases"/>
    <property type="match status" value="1"/>
</dbReference>